<dbReference type="Proteomes" id="UP001281761">
    <property type="component" value="Unassembled WGS sequence"/>
</dbReference>
<evidence type="ECO:0000313" key="1">
    <source>
        <dbReference type="EMBL" id="KAK2953996.1"/>
    </source>
</evidence>
<reference evidence="1 2" key="1">
    <citation type="journal article" date="2022" name="bioRxiv">
        <title>Genomics of Preaxostyla Flagellates Illuminates Evolutionary Transitions and the Path Towards Mitochondrial Loss.</title>
        <authorList>
            <person name="Novak L.V.F."/>
            <person name="Treitli S.C."/>
            <person name="Pyrih J."/>
            <person name="Halakuc P."/>
            <person name="Pipaliya S.V."/>
            <person name="Vacek V."/>
            <person name="Brzon O."/>
            <person name="Soukal P."/>
            <person name="Eme L."/>
            <person name="Dacks J.B."/>
            <person name="Karnkowska A."/>
            <person name="Elias M."/>
            <person name="Hampl V."/>
        </authorList>
    </citation>
    <scope>NUCLEOTIDE SEQUENCE [LARGE SCALE GENOMIC DNA]</scope>
    <source>
        <strain evidence="1">NAU3</strain>
        <tissue evidence="1">Gut</tissue>
    </source>
</reference>
<comment type="caution">
    <text evidence="1">The sequence shown here is derived from an EMBL/GenBank/DDBJ whole genome shotgun (WGS) entry which is preliminary data.</text>
</comment>
<protein>
    <submittedName>
        <fullName evidence="1">Uncharacterized protein</fullName>
    </submittedName>
</protein>
<organism evidence="1 2">
    <name type="scientific">Blattamonas nauphoetae</name>
    <dbReference type="NCBI Taxonomy" id="2049346"/>
    <lineage>
        <taxon>Eukaryota</taxon>
        <taxon>Metamonada</taxon>
        <taxon>Preaxostyla</taxon>
        <taxon>Oxymonadida</taxon>
        <taxon>Blattamonas</taxon>
    </lineage>
</organism>
<accession>A0ABQ9XSR6</accession>
<sequence>MAVLDPCSVPTHTLPLSSASLSPPTPSHSPLPLPHHTRCGACWCLFVQCTHNAPLDSTADDARCRIASLSPTTPQLVTECPLTLRQSQPQPHSRGEQDCSDLAACHVVSAVTTLLVGSTRHRHLRSLHVSMQSRDSIDDCRPPSESVPCHKPTLAVVCALSIFLPFSNNDSTTESDMSIAGVLSSPITMLLKLNMNYGEQCESVEILRKM</sequence>
<proteinExistence type="predicted"/>
<evidence type="ECO:0000313" key="2">
    <source>
        <dbReference type="Proteomes" id="UP001281761"/>
    </source>
</evidence>
<name>A0ABQ9XSR6_9EUKA</name>
<gene>
    <name evidence="1" type="ORF">BLNAU_11098</name>
</gene>
<keyword evidence="2" id="KW-1185">Reference proteome</keyword>
<dbReference type="EMBL" id="JARBJD010000084">
    <property type="protein sequence ID" value="KAK2953996.1"/>
    <property type="molecule type" value="Genomic_DNA"/>
</dbReference>